<evidence type="ECO:0000256" key="1">
    <source>
        <dbReference type="SAM" id="MobiDB-lite"/>
    </source>
</evidence>
<sequence>MSAPAEGPSSSAENETGTLTPTLPSHGAGHSATQVEFLVGGYRQKSAVSVTSNAASGGGRKRSFQCVICGRTFKKRKFFDDHEQLCRQASTVSDSAKKEQAEDTPEMPPPLVSVWTGPALKFELVAECSKSLAR</sequence>
<dbReference type="AlphaFoldDB" id="A0A3P7LE45"/>
<dbReference type="Proteomes" id="UP000281553">
    <property type="component" value="Unassembled WGS sequence"/>
</dbReference>
<gene>
    <name evidence="2" type="ORF">DILT_LOCUS10955</name>
</gene>
<accession>A0A3P7LE45</accession>
<feature type="non-terminal residue" evidence="2">
    <location>
        <position position="134"/>
    </location>
</feature>
<reference evidence="2 3" key="1">
    <citation type="submission" date="2018-11" db="EMBL/GenBank/DDBJ databases">
        <authorList>
            <consortium name="Pathogen Informatics"/>
        </authorList>
    </citation>
    <scope>NUCLEOTIDE SEQUENCE [LARGE SCALE GENOMIC DNA]</scope>
</reference>
<feature type="compositionally biased region" description="Low complexity" evidence="1">
    <location>
        <begin position="1"/>
        <end position="13"/>
    </location>
</feature>
<proteinExistence type="predicted"/>
<protein>
    <recommendedName>
        <fullName evidence="4">C2H2-type domain-containing protein</fullName>
    </recommendedName>
</protein>
<organism evidence="2 3">
    <name type="scientific">Dibothriocephalus latus</name>
    <name type="common">Fish tapeworm</name>
    <name type="synonym">Diphyllobothrium latum</name>
    <dbReference type="NCBI Taxonomy" id="60516"/>
    <lineage>
        <taxon>Eukaryota</taxon>
        <taxon>Metazoa</taxon>
        <taxon>Spiralia</taxon>
        <taxon>Lophotrochozoa</taxon>
        <taxon>Platyhelminthes</taxon>
        <taxon>Cestoda</taxon>
        <taxon>Eucestoda</taxon>
        <taxon>Diphyllobothriidea</taxon>
        <taxon>Diphyllobothriidae</taxon>
        <taxon>Dibothriocephalus</taxon>
    </lineage>
</organism>
<feature type="region of interest" description="Disordered" evidence="1">
    <location>
        <begin position="1"/>
        <end position="30"/>
    </location>
</feature>
<name>A0A3P7LE45_DIBLA</name>
<dbReference type="EMBL" id="UYRU01061492">
    <property type="protein sequence ID" value="VDN15124.1"/>
    <property type="molecule type" value="Genomic_DNA"/>
</dbReference>
<feature type="compositionally biased region" description="Polar residues" evidence="1">
    <location>
        <begin position="14"/>
        <end position="23"/>
    </location>
</feature>
<evidence type="ECO:0000313" key="2">
    <source>
        <dbReference type="EMBL" id="VDN15124.1"/>
    </source>
</evidence>
<keyword evidence="3" id="KW-1185">Reference proteome</keyword>
<evidence type="ECO:0000313" key="3">
    <source>
        <dbReference type="Proteomes" id="UP000281553"/>
    </source>
</evidence>
<feature type="region of interest" description="Disordered" evidence="1">
    <location>
        <begin position="89"/>
        <end position="112"/>
    </location>
</feature>
<evidence type="ECO:0008006" key="4">
    <source>
        <dbReference type="Google" id="ProtNLM"/>
    </source>
</evidence>